<evidence type="ECO:0000313" key="1">
    <source>
        <dbReference type="EMBL" id="KRM87025.1"/>
    </source>
</evidence>
<evidence type="ECO:0000313" key="2">
    <source>
        <dbReference type="Proteomes" id="UP000051576"/>
    </source>
</evidence>
<dbReference type="EMBL" id="AYYX01000041">
    <property type="protein sequence ID" value="KRM87025.1"/>
    <property type="molecule type" value="Genomic_DNA"/>
</dbReference>
<gene>
    <name evidence="1" type="ORF">FD21_GL001439</name>
</gene>
<dbReference type="STRING" id="1133569.FD21_GL001439"/>
<protein>
    <submittedName>
        <fullName evidence="1">Uncharacterized protein</fullName>
    </submittedName>
</protein>
<sequence length="53" mass="6101">MCEEGQYLNKQEAQKNSLLKKSQQTVNVSYKLLDQSTKKLSSKEQQLLNEAVK</sequence>
<name>A0A0R2C5I7_9LACO</name>
<organism evidence="1 2">
    <name type="scientific">Liquorilactobacillus vini DSM 20605</name>
    <dbReference type="NCBI Taxonomy" id="1133569"/>
    <lineage>
        <taxon>Bacteria</taxon>
        <taxon>Bacillati</taxon>
        <taxon>Bacillota</taxon>
        <taxon>Bacilli</taxon>
        <taxon>Lactobacillales</taxon>
        <taxon>Lactobacillaceae</taxon>
        <taxon>Liquorilactobacillus</taxon>
    </lineage>
</organism>
<comment type="caution">
    <text evidence="1">The sequence shown here is derived from an EMBL/GenBank/DDBJ whole genome shotgun (WGS) entry which is preliminary data.</text>
</comment>
<dbReference type="Proteomes" id="UP000051576">
    <property type="component" value="Unassembled WGS sequence"/>
</dbReference>
<keyword evidence="2" id="KW-1185">Reference proteome</keyword>
<dbReference type="PATRIC" id="fig|1133569.4.peg.1577"/>
<proteinExistence type="predicted"/>
<dbReference type="AlphaFoldDB" id="A0A0R2C5I7"/>
<accession>A0A0R2C5I7</accession>
<reference evidence="1 2" key="1">
    <citation type="journal article" date="2015" name="Genome Announc.">
        <title>Expanding the biotechnology potential of lactobacilli through comparative genomics of 213 strains and associated genera.</title>
        <authorList>
            <person name="Sun Z."/>
            <person name="Harris H.M."/>
            <person name="McCann A."/>
            <person name="Guo C."/>
            <person name="Argimon S."/>
            <person name="Zhang W."/>
            <person name="Yang X."/>
            <person name="Jeffery I.B."/>
            <person name="Cooney J.C."/>
            <person name="Kagawa T.F."/>
            <person name="Liu W."/>
            <person name="Song Y."/>
            <person name="Salvetti E."/>
            <person name="Wrobel A."/>
            <person name="Rasinkangas P."/>
            <person name="Parkhill J."/>
            <person name="Rea M.C."/>
            <person name="O'Sullivan O."/>
            <person name="Ritari J."/>
            <person name="Douillard F.P."/>
            <person name="Paul Ross R."/>
            <person name="Yang R."/>
            <person name="Briner A.E."/>
            <person name="Felis G.E."/>
            <person name="de Vos W.M."/>
            <person name="Barrangou R."/>
            <person name="Klaenhammer T.R."/>
            <person name="Caufield P.W."/>
            <person name="Cui Y."/>
            <person name="Zhang H."/>
            <person name="O'Toole P.W."/>
        </authorList>
    </citation>
    <scope>NUCLEOTIDE SEQUENCE [LARGE SCALE GENOMIC DNA]</scope>
    <source>
        <strain evidence="1 2">DSM 20605</strain>
    </source>
</reference>